<dbReference type="SUPFAM" id="SSF75516">
    <property type="entry name" value="Pheromone-binding domain of LuxR-like quorum-sensing transcription factors"/>
    <property type="match status" value="1"/>
</dbReference>
<feature type="domain" description="HTH luxR-type" evidence="4">
    <location>
        <begin position="172"/>
        <end position="237"/>
    </location>
</feature>
<sequence length="239" mass="26669">MSQMITFEGARTFEAALDQLAGETRALGFDAVDYGFMPRARTPDGRYHSPAIVSRNFPQRWLRGWARFLNEDPLLYGAYPRTLPLDWRNIEDAAWLNPIQREVFGFIHELGFFDGVTVPIHLPGDAFAFVTVASRQRNGAWRASQTAVIDRLFLLAHSFHADQGSRSPFASRVSPEPLLSVREQAVLALCAEGLNAPGIARRCDRSVETVRLQRKSAMRKLGVHTSAHAVARAVELGLI</sequence>
<keyword evidence="2" id="KW-0238">DNA-binding</keyword>
<dbReference type="CDD" id="cd06170">
    <property type="entry name" value="LuxR_C_like"/>
    <property type="match status" value="1"/>
</dbReference>
<keyword evidence="1" id="KW-0805">Transcription regulation</keyword>
<comment type="caution">
    <text evidence="5">The sequence shown here is derived from an EMBL/GenBank/DDBJ whole genome shotgun (WGS) entry which is preliminary data.</text>
</comment>
<evidence type="ECO:0000313" key="5">
    <source>
        <dbReference type="EMBL" id="TDU32686.1"/>
    </source>
</evidence>
<dbReference type="Pfam" id="PF03472">
    <property type="entry name" value="Autoind_bind"/>
    <property type="match status" value="1"/>
</dbReference>
<dbReference type="GO" id="GO:0003677">
    <property type="term" value="F:DNA binding"/>
    <property type="evidence" value="ECO:0007669"/>
    <property type="project" value="UniProtKB-KW"/>
</dbReference>
<reference evidence="5 6" key="1">
    <citation type="submission" date="2019-03" db="EMBL/GenBank/DDBJ databases">
        <title>Genomic Encyclopedia of Type Strains, Phase IV (KMG-IV): sequencing the most valuable type-strain genomes for metagenomic binning, comparative biology and taxonomic classification.</title>
        <authorList>
            <person name="Goeker M."/>
        </authorList>
    </citation>
    <scope>NUCLEOTIDE SEQUENCE [LARGE SCALE GENOMIC DNA]</scope>
    <source>
        <strain evidence="5 6">DSM 26377</strain>
    </source>
</reference>
<dbReference type="Pfam" id="PF00196">
    <property type="entry name" value="GerE"/>
    <property type="match status" value="1"/>
</dbReference>
<dbReference type="RefSeq" id="WP_133881169.1">
    <property type="nucleotide sequence ID" value="NZ_MWIN01000001.1"/>
</dbReference>
<dbReference type="InterPro" id="IPR005143">
    <property type="entry name" value="TF_LuxR_autoind-bd_dom"/>
</dbReference>
<dbReference type="InterPro" id="IPR036388">
    <property type="entry name" value="WH-like_DNA-bd_sf"/>
</dbReference>
<evidence type="ECO:0000256" key="3">
    <source>
        <dbReference type="ARBA" id="ARBA00023163"/>
    </source>
</evidence>
<dbReference type="EMBL" id="SOBT01000008">
    <property type="protein sequence ID" value="TDU32686.1"/>
    <property type="molecule type" value="Genomic_DNA"/>
</dbReference>
<dbReference type="AlphaFoldDB" id="A0A4V3F785"/>
<dbReference type="PANTHER" id="PTHR44688:SF16">
    <property type="entry name" value="DNA-BINDING TRANSCRIPTIONAL ACTIVATOR DEVR_DOSR"/>
    <property type="match status" value="1"/>
</dbReference>
<dbReference type="SMART" id="SM00421">
    <property type="entry name" value="HTH_LUXR"/>
    <property type="match status" value="1"/>
</dbReference>
<keyword evidence="3" id="KW-0804">Transcription</keyword>
<dbReference type="Gene3D" id="1.10.10.10">
    <property type="entry name" value="Winged helix-like DNA-binding domain superfamily/Winged helix DNA-binding domain"/>
    <property type="match status" value="1"/>
</dbReference>
<evidence type="ECO:0000259" key="4">
    <source>
        <dbReference type="PROSITE" id="PS50043"/>
    </source>
</evidence>
<proteinExistence type="predicted"/>
<name>A0A4V3F785_9GAMM</name>
<gene>
    <name evidence="5" type="ORF">DFR24_2086</name>
</gene>
<organism evidence="5 6">
    <name type="scientific">Panacagrimonas perspica</name>
    <dbReference type="NCBI Taxonomy" id="381431"/>
    <lineage>
        <taxon>Bacteria</taxon>
        <taxon>Pseudomonadati</taxon>
        <taxon>Pseudomonadota</taxon>
        <taxon>Gammaproteobacteria</taxon>
        <taxon>Nevskiales</taxon>
        <taxon>Nevskiaceae</taxon>
        <taxon>Panacagrimonas</taxon>
    </lineage>
</organism>
<dbReference type="GO" id="GO:0006355">
    <property type="term" value="P:regulation of DNA-templated transcription"/>
    <property type="evidence" value="ECO:0007669"/>
    <property type="project" value="InterPro"/>
</dbReference>
<evidence type="ECO:0000313" key="6">
    <source>
        <dbReference type="Proteomes" id="UP000295341"/>
    </source>
</evidence>
<evidence type="ECO:0000256" key="2">
    <source>
        <dbReference type="ARBA" id="ARBA00023125"/>
    </source>
</evidence>
<dbReference type="SUPFAM" id="SSF46894">
    <property type="entry name" value="C-terminal effector domain of the bipartite response regulators"/>
    <property type="match status" value="1"/>
</dbReference>
<evidence type="ECO:0000256" key="1">
    <source>
        <dbReference type="ARBA" id="ARBA00023015"/>
    </source>
</evidence>
<dbReference type="Proteomes" id="UP000295341">
    <property type="component" value="Unassembled WGS sequence"/>
</dbReference>
<dbReference type="OrthoDB" id="9793083at2"/>
<dbReference type="InterPro" id="IPR036693">
    <property type="entry name" value="TF_LuxR_autoind-bd_dom_sf"/>
</dbReference>
<dbReference type="PANTHER" id="PTHR44688">
    <property type="entry name" value="DNA-BINDING TRANSCRIPTIONAL ACTIVATOR DEVR_DOSR"/>
    <property type="match status" value="1"/>
</dbReference>
<dbReference type="InterPro" id="IPR000792">
    <property type="entry name" value="Tscrpt_reg_LuxR_C"/>
</dbReference>
<dbReference type="InterPro" id="IPR016032">
    <property type="entry name" value="Sig_transdc_resp-reg_C-effctor"/>
</dbReference>
<protein>
    <submittedName>
        <fullName evidence="5">LuxR family transcriptional regulator</fullName>
    </submittedName>
</protein>
<accession>A0A4V3F785</accession>
<dbReference type="PROSITE" id="PS50043">
    <property type="entry name" value="HTH_LUXR_2"/>
    <property type="match status" value="1"/>
</dbReference>
<keyword evidence="6" id="KW-1185">Reference proteome</keyword>
<dbReference type="PROSITE" id="PS00622">
    <property type="entry name" value="HTH_LUXR_1"/>
    <property type="match status" value="1"/>
</dbReference>
<dbReference type="Gene3D" id="3.30.450.80">
    <property type="entry name" value="Transcription factor LuxR-like, autoinducer-binding domain"/>
    <property type="match status" value="1"/>
</dbReference>